<gene>
    <name evidence="5" type="ORF">G4D61_14410</name>
    <name evidence="4" type="ORF">NG54_11815</name>
</gene>
<name>A0A0A6VEQ5_9BACI</name>
<keyword evidence="1" id="KW-0067">ATP-binding</keyword>
<dbReference type="SMART" id="SM00220">
    <property type="entry name" value="S_TKc"/>
    <property type="match status" value="1"/>
</dbReference>
<dbReference type="SUPFAM" id="SSF56112">
    <property type="entry name" value="Protein kinase-like (PK-like)"/>
    <property type="match status" value="1"/>
</dbReference>
<sequence>MMNNTLKNHYNFQPGTNVTGKWHQNRYTLIKKLGTGANGIVYLAEHNGGHVALKMSDSTVSVTSEVNVLKAFAKVQGSSLGPSLLDIDDWVTLQEKIPFYVMEYINGPDLLSFIKHKGFSWTGVLMVQLLSDLHRLHQAGWVFGDLKPENLIVSGPPTKIRCIDVGGTTIQGRAIKEFTEFFDRGYWGLGSRKAEPTYDLFATAMIMINLAYPQRFSKNGESGLVQLQSAIKKKPELAKFEHILLKALNGNYVTAIEMRDDLVVILTKQQKSFRQRKVNRATHTSTKNVQVRSSRHKQRKLKRTFIFLETLMIIAIVSTLYFIYVYTQL</sequence>
<feature type="binding site" evidence="1">
    <location>
        <position position="54"/>
    </location>
    <ligand>
        <name>ATP</name>
        <dbReference type="ChEBI" id="CHEBI:30616"/>
    </ligand>
</feature>
<keyword evidence="2" id="KW-0472">Membrane</keyword>
<evidence type="ECO:0000313" key="6">
    <source>
        <dbReference type="Proteomes" id="UP000030588"/>
    </source>
</evidence>
<dbReference type="GO" id="GO:0005524">
    <property type="term" value="F:ATP binding"/>
    <property type="evidence" value="ECO:0007669"/>
    <property type="project" value="UniProtKB-UniRule"/>
</dbReference>
<protein>
    <submittedName>
        <fullName evidence="4 5">Protein kinase</fullName>
    </submittedName>
</protein>
<dbReference type="PANTHER" id="PTHR24348:SF68">
    <property type="entry name" value="SERINE_THREONINE-PROTEIN KINASE ATG1C"/>
    <property type="match status" value="1"/>
</dbReference>
<feature type="domain" description="Protein kinase" evidence="3">
    <location>
        <begin position="27"/>
        <end position="273"/>
    </location>
</feature>
<reference evidence="5 7" key="3">
    <citation type="submission" date="2020-03" db="EMBL/GenBank/DDBJ databases">
        <title>Bacillus aquiflavi sp. nov., isolated from yellow water of strong flavor Chinese baijiu in Yibin region of China.</title>
        <authorList>
            <person name="Xie J."/>
        </authorList>
    </citation>
    <scope>NUCLEOTIDE SEQUENCE [LARGE SCALE GENOMIC DNA]</scope>
    <source>
        <strain evidence="5 7">Gsoil 114</strain>
    </source>
</reference>
<dbReference type="RefSeq" id="WP_025730303.1">
    <property type="nucleotide sequence ID" value="NZ_JAAIWK010000027.1"/>
</dbReference>
<dbReference type="OrthoDB" id="583109at2"/>
<organism evidence="4 6">
    <name type="scientific">Heyndrickxia ginsengihumi</name>
    <dbReference type="NCBI Taxonomy" id="363870"/>
    <lineage>
        <taxon>Bacteria</taxon>
        <taxon>Bacillati</taxon>
        <taxon>Bacillota</taxon>
        <taxon>Bacilli</taxon>
        <taxon>Bacillales</taxon>
        <taxon>Bacillaceae</taxon>
        <taxon>Heyndrickxia</taxon>
    </lineage>
</organism>
<dbReference type="InterPro" id="IPR011009">
    <property type="entry name" value="Kinase-like_dom_sf"/>
</dbReference>
<keyword evidence="2" id="KW-0812">Transmembrane</keyword>
<dbReference type="Proteomes" id="UP000030588">
    <property type="component" value="Unassembled WGS sequence"/>
</dbReference>
<evidence type="ECO:0000313" key="7">
    <source>
        <dbReference type="Proteomes" id="UP000476934"/>
    </source>
</evidence>
<dbReference type="Pfam" id="PF00069">
    <property type="entry name" value="Pkinase"/>
    <property type="match status" value="1"/>
</dbReference>
<dbReference type="InterPro" id="IPR017441">
    <property type="entry name" value="Protein_kinase_ATP_BS"/>
</dbReference>
<keyword evidence="4" id="KW-0808">Transferase</keyword>
<proteinExistence type="predicted"/>
<dbReference type="EMBL" id="JRUN01000034">
    <property type="protein sequence ID" value="KHD85034.1"/>
    <property type="molecule type" value="Genomic_DNA"/>
</dbReference>
<dbReference type="GO" id="GO:0005737">
    <property type="term" value="C:cytoplasm"/>
    <property type="evidence" value="ECO:0007669"/>
    <property type="project" value="TreeGrafter"/>
</dbReference>
<keyword evidence="4" id="KW-0723">Serine/threonine-protein kinase</keyword>
<dbReference type="Proteomes" id="UP000476934">
    <property type="component" value="Unassembled WGS sequence"/>
</dbReference>
<keyword evidence="2" id="KW-1133">Transmembrane helix</keyword>
<dbReference type="STRING" id="363870.NG54_11815"/>
<evidence type="ECO:0000313" key="4">
    <source>
        <dbReference type="EMBL" id="KHD85034.1"/>
    </source>
</evidence>
<evidence type="ECO:0000313" key="5">
    <source>
        <dbReference type="EMBL" id="NEY21139.1"/>
    </source>
</evidence>
<keyword evidence="7" id="KW-1185">Reference proteome</keyword>
<keyword evidence="1" id="KW-0547">Nucleotide-binding</keyword>
<dbReference type="PROSITE" id="PS50011">
    <property type="entry name" value="PROTEIN_KINASE_DOM"/>
    <property type="match status" value="1"/>
</dbReference>
<dbReference type="InterPro" id="IPR045269">
    <property type="entry name" value="Atg1-like"/>
</dbReference>
<dbReference type="PANTHER" id="PTHR24348">
    <property type="entry name" value="SERINE/THREONINE-PROTEIN KINASE UNC-51-RELATED"/>
    <property type="match status" value="1"/>
</dbReference>
<feature type="transmembrane region" description="Helical" evidence="2">
    <location>
        <begin position="305"/>
        <end position="326"/>
    </location>
</feature>
<evidence type="ECO:0000256" key="1">
    <source>
        <dbReference type="PROSITE-ProRule" id="PRU10141"/>
    </source>
</evidence>
<dbReference type="InterPro" id="IPR000719">
    <property type="entry name" value="Prot_kinase_dom"/>
</dbReference>
<evidence type="ECO:0000256" key="2">
    <source>
        <dbReference type="SAM" id="Phobius"/>
    </source>
</evidence>
<dbReference type="AlphaFoldDB" id="A0A0A6VEQ5"/>
<accession>A0A0A6VEQ5</accession>
<dbReference type="GO" id="GO:0004674">
    <property type="term" value="F:protein serine/threonine kinase activity"/>
    <property type="evidence" value="ECO:0007669"/>
    <property type="project" value="UniProtKB-KW"/>
</dbReference>
<dbReference type="EMBL" id="JAAIWK010000027">
    <property type="protein sequence ID" value="NEY21139.1"/>
    <property type="molecule type" value="Genomic_DNA"/>
</dbReference>
<evidence type="ECO:0000259" key="3">
    <source>
        <dbReference type="PROSITE" id="PS50011"/>
    </source>
</evidence>
<comment type="caution">
    <text evidence="4">The sequence shown here is derived from an EMBL/GenBank/DDBJ whole genome shotgun (WGS) entry which is preliminary data.</text>
</comment>
<reference evidence="5" key="2">
    <citation type="submission" date="2020-02" db="EMBL/GenBank/DDBJ databases">
        <authorList>
            <person name="Feng H."/>
        </authorList>
    </citation>
    <scope>NUCLEOTIDE SEQUENCE [LARGE SCALE GENOMIC DNA]</scope>
    <source>
        <strain evidence="5">Gsoil 114</strain>
    </source>
</reference>
<dbReference type="PROSITE" id="PS00107">
    <property type="entry name" value="PROTEIN_KINASE_ATP"/>
    <property type="match status" value="1"/>
</dbReference>
<keyword evidence="4" id="KW-0418">Kinase</keyword>
<reference evidence="4 6" key="1">
    <citation type="submission" date="2014-10" db="EMBL/GenBank/DDBJ databases">
        <title>Draft genome of phytase producing Bacillus ginsengihumi strain M2.11.</title>
        <authorList>
            <person name="Toymentseva A."/>
            <person name="Boulygina E.A."/>
            <person name="Kazakov S.V."/>
            <person name="Kayumov I."/>
            <person name="Suleimanova A.D."/>
            <person name="Mardanova A.M."/>
            <person name="Maria S.N."/>
            <person name="Sergey M.Y."/>
            <person name="Sharipova M.R."/>
        </authorList>
    </citation>
    <scope>NUCLEOTIDE SEQUENCE [LARGE SCALE GENOMIC DNA]</scope>
    <source>
        <strain evidence="4 6">M2.11</strain>
    </source>
</reference>
<dbReference type="Gene3D" id="1.10.510.10">
    <property type="entry name" value="Transferase(Phosphotransferase) domain 1"/>
    <property type="match status" value="1"/>
</dbReference>